<reference evidence="12 13" key="1">
    <citation type="submission" date="2014-02" db="EMBL/GenBank/DDBJ databases">
        <authorList>
            <person name="Genoscope - CEA"/>
        </authorList>
    </citation>
    <scope>NUCLEOTIDE SEQUENCE [LARGE SCALE GENOMIC DNA]</scope>
    <source>
        <strain evidence="12 13">PCC 8005</strain>
    </source>
</reference>
<feature type="transmembrane region" description="Helical" evidence="10">
    <location>
        <begin position="162"/>
        <end position="182"/>
    </location>
</feature>
<gene>
    <name evidence="12" type="primary">nrtB</name>
    <name evidence="12" type="ORF">ARTHRO_40620</name>
</gene>
<evidence type="ECO:0000256" key="3">
    <source>
        <dbReference type="ARBA" id="ARBA00022475"/>
    </source>
</evidence>
<keyword evidence="8" id="KW-0238">DNA-binding</keyword>
<dbReference type="AlphaFoldDB" id="A0A9P1NZF8"/>
<dbReference type="GO" id="GO:0042918">
    <property type="term" value="P:alkanesulfonate transmembrane transport"/>
    <property type="evidence" value="ECO:0007669"/>
    <property type="project" value="UniProtKB-ARBA"/>
</dbReference>
<dbReference type="SUPFAM" id="SSF161098">
    <property type="entry name" value="MetI-like"/>
    <property type="match status" value="1"/>
</dbReference>
<dbReference type="Proteomes" id="UP000032946">
    <property type="component" value="Chromosome"/>
</dbReference>
<dbReference type="InterPro" id="IPR010095">
    <property type="entry name" value="Cas12f1-like_TNB"/>
</dbReference>
<dbReference type="NCBIfam" id="TIGR01183">
    <property type="entry name" value="ntrB"/>
    <property type="match status" value="1"/>
</dbReference>
<evidence type="ECO:0000256" key="7">
    <source>
        <dbReference type="ARBA" id="ARBA00023065"/>
    </source>
</evidence>
<dbReference type="Pfam" id="PF00528">
    <property type="entry name" value="BPD_transp_1"/>
    <property type="match status" value="1"/>
</dbReference>
<evidence type="ECO:0000256" key="2">
    <source>
        <dbReference type="ARBA" id="ARBA00022448"/>
    </source>
</evidence>
<proteinExistence type="inferred from homology"/>
<dbReference type="EMBL" id="FO818640">
    <property type="protein sequence ID" value="CDM96214.1"/>
    <property type="molecule type" value="Genomic_DNA"/>
</dbReference>
<dbReference type="PANTHER" id="PTHR30151:SF7">
    <property type="entry name" value="NITRATE IMPORT PERMEASE PROTEIN NRTB"/>
    <property type="match status" value="1"/>
</dbReference>
<evidence type="ECO:0000256" key="1">
    <source>
        <dbReference type="ARBA" id="ARBA00004429"/>
    </source>
</evidence>
<dbReference type="FunFam" id="1.10.3720.10:FF:000003">
    <property type="entry name" value="Aliphatic sulfonate ABC transporter permease"/>
    <property type="match status" value="1"/>
</dbReference>
<evidence type="ECO:0000256" key="6">
    <source>
        <dbReference type="ARBA" id="ARBA00022989"/>
    </source>
</evidence>
<comment type="subcellular location">
    <subcellularLocation>
        <location evidence="1">Cell inner membrane</location>
        <topology evidence="1">Multi-pass membrane protein</topology>
    </subcellularLocation>
    <subcellularLocation>
        <location evidence="10">Cell membrane</location>
        <topology evidence="10">Multi-pass membrane protein</topology>
    </subcellularLocation>
</comment>
<keyword evidence="4" id="KW-0997">Cell inner membrane</keyword>
<dbReference type="PROSITE" id="PS50928">
    <property type="entry name" value="ABC_TM1"/>
    <property type="match status" value="1"/>
</dbReference>
<dbReference type="GO" id="GO:0003677">
    <property type="term" value="F:DNA binding"/>
    <property type="evidence" value="ECO:0007669"/>
    <property type="project" value="UniProtKB-KW"/>
</dbReference>
<evidence type="ECO:0000259" key="11">
    <source>
        <dbReference type="PROSITE" id="PS50928"/>
    </source>
</evidence>
<dbReference type="PANTHER" id="PTHR30151">
    <property type="entry name" value="ALKANE SULFONATE ABC TRANSPORTER-RELATED, MEMBRANE SUBUNIT"/>
    <property type="match status" value="1"/>
</dbReference>
<keyword evidence="9 10" id="KW-0472">Membrane</keyword>
<dbReference type="GO" id="GO:0005886">
    <property type="term" value="C:plasma membrane"/>
    <property type="evidence" value="ECO:0007669"/>
    <property type="project" value="UniProtKB-SubCell"/>
</dbReference>
<keyword evidence="6 10" id="KW-1133">Transmembrane helix</keyword>
<feature type="domain" description="ABC transmembrane type-1" evidence="11">
    <location>
        <begin position="219"/>
        <end position="403"/>
    </location>
</feature>
<sequence length="410" mass="45574">MASQVKRLIRSKTARALLTWAHYRFKLTLRHQGEITGTTVVDVTEEYTSKTCTHCGHVHSQLGGSKVFRCPECGFTLPRDWNGALGIFLKALRDTASVTLTGNSAIVALSGNSRINVASMYQFPVPFSPHEPMTSPTYRRRHKFQFSPQRWLKAVLNKGKKLIPSAVAILIFLVVWEVFTAVSDSTLPGPIRTVSETWELIIDPFFDHGGIDKGLFWQILTSLQRVALGFSLAVVVGVSLGVLIGTNTLMYRALDPIFQILRTIPPLAWLPISLAGFERANPSAIFVIFITAIWPIIINTTEGVRQIPQDYNNVSRVLRLDRKTYFFKILFPATVPYIFTGLKIGIGLSWLAIIAAEMLIGGVGIGFFIWDAWNSSRMSDIILAVIYVGVVGLLLDKFITFLASLVVSED</sequence>
<feature type="transmembrane region" description="Helical" evidence="10">
    <location>
        <begin position="257"/>
        <end position="277"/>
    </location>
</feature>
<keyword evidence="3" id="KW-1003">Cell membrane</keyword>
<feature type="transmembrane region" description="Helical" evidence="10">
    <location>
        <begin position="348"/>
        <end position="370"/>
    </location>
</feature>
<feature type="transmembrane region" description="Helical" evidence="10">
    <location>
        <begin position="283"/>
        <end position="304"/>
    </location>
</feature>
<name>A0A9P1NZF8_9CYAN</name>
<evidence type="ECO:0000313" key="13">
    <source>
        <dbReference type="Proteomes" id="UP000032946"/>
    </source>
</evidence>
<accession>A0A9P1NZF8</accession>
<evidence type="ECO:0000256" key="10">
    <source>
        <dbReference type="RuleBase" id="RU363032"/>
    </source>
</evidence>
<dbReference type="InterPro" id="IPR000515">
    <property type="entry name" value="MetI-like"/>
</dbReference>
<dbReference type="Pfam" id="PF07282">
    <property type="entry name" value="Cas12f1-like_TNB"/>
    <property type="match status" value="1"/>
</dbReference>
<dbReference type="GO" id="GO:0006811">
    <property type="term" value="P:monoatomic ion transport"/>
    <property type="evidence" value="ECO:0007669"/>
    <property type="project" value="UniProtKB-KW"/>
</dbReference>
<evidence type="ECO:0000313" key="12">
    <source>
        <dbReference type="EMBL" id="CDM96214.1"/>
    </source>
</evidence>
<evidence type="ECO:0000256" key="8">
    <source>
        <dbReference type="ARBA" id="ARBA00023125"/>
    </source>
</evidence>
<comment type="similarity">
    <text evidence="10">Belongs to the binding-protein-dependent transport system permease family.</text>
</comment>
<evidence type="ECO:0000256" key="9">
    <source>
        <dbReference type="ARBA" id="ARBA00023136"/>
    </source>
</evidence>
<evidence type="ECO:0000256" key="4">
    <source>
        <dbReference type="ARBA" id="ARBA00022519"/>
    </source>
</evidence>
<feature type="transmembrane region" description="Helical" evidence="10">
    <location>
        <begin position="226"/>
        <end position="245"/>
    </location>
</feature>
<dbReference type="GO" id="GO:0015112">
    <property type="term" value="F:nitrate transmembrane transporter activity"/>
    <property type="evidence" value="ECO:0007669"/>
    <property type="project" value="InterPro"/>
</dbReference>
<evidence type="ECO:0000256" key="5">
    <source>
        <dbReference type="ARBA" id="ARBA00022692"/>
    </source>
</evidence>
<protein>
    <submittedName>
        <fullName evidence="12">ABC Nitrate transport system, permease component NrtB</fullName>
    </submittedName>
</protein>
<keyword evidence="5 10" id="KW-0812">Transmembrane</keyword>
<dbReference type="InterPro" id="IPR005889">
    <property type="entry name" value="NtrB"/>
</dbReference>
<keyword evidence="7" id="KW-0406">Ion transport</keyword>
<dbReference type="InterPro" id="IPR035906">
    <property type="entry name" value="MetI-like_sf"/>
</dbReference>
<organism evidence="12 13">
    <name type="scientific">Limnospira indica PCC 8005</name>
    <dbReference type="NCBI Taxonomy" id="376219"/>
    <lineage>
        <taxon>Bacteria</taxon>
        <taxon>Bacillati</taxon>
        <taxon>Cyanobacteriota</taxon>
        <taxon>Cyanophyceae</taxon>
        <taxon>Oscillatoriophycideae</taxon>
        <taxon>Oscillatoriales</taxon>
        <taxon>Sirenicapillariaceae</taxon>
        <taxon>Limnospira</taxon>
    </lineage>
</organism>
<feature type="transmembrane region" description="Helical" evidence="10">
    <location>
        <begin position="382"/>
        <end position="407"/>
    </location>
</feature>
<keyword evidence="13" id="KW-1185">Reference proteome</keyword>
<feature type="transmembrane region" description="Helical" evidence="10">
    <location>
        <begin position="325"/>
        <end position="342"/>
    </location>
</feature>
<keyword evidence="2 10" id="KW-0813">Transport</keyword>
<dbReference type="CDD" id="cd06261">
    <property type="entry name" value="TM_PBP2"/>
    <property type="match status" value="1"/>
</dbReference>
<dbReference type="Gene3D" id="1.10.3720.10">
    <property type="entry name" value="MetI-like"/>
    <property type="match status" value="1"/>
</dbReference>